<dbReference type="Pfam" id="PF00656">
    <property type="entry name" value="Peptidase_C14"/>
    <property type="match status" value="1"/>
</dbReference>
<organism evidence="2 3">
    <name type="scientific">Loxostege sticticalis</name>
    <name type="common">Beet webworm moth</name>
    <dbReference type="NCBI Taxonomy" id="481309"/>
    <lineage>
        <taxon>Eukaryota</taxon>
        <taxon>Metazoa</taxon>
        <taxon>Ecdysozoa</taxon>
        <taxon>Arthropoda</taxon>
        <taxon>Hexapoda</taxon>
        <taxon>Insecta</taxon>
        <taxon>Pterygota</taxon>
        <taxon>Neoptera</taxon>
        <taxon>Endopterygota</taxon>
        <taxon>Lepidoptera</taxon>
        <taxon>Glossata</taxon>
        <taxon>Ditrysia</taxon>
        <taxon>Pyraloidea</taxon>
        <taxon>Crambidae</taxon>
        <taxon>Pyraustinae</taxon>
        <taxon>Loxostege</taxon>
    </lineage>
</organism>
<dbReference type="SUPFAM" id="SSF52129">
    <property type="entry name" value="Caspase-like"/>
    <property type="match status" value="1"/>
</dbReference>
<evidence type="ECO:0000259" key="1">
    <source>
        <dbReference type="PROSITE" id="PS50208"/>
    </source>
</evidence>
<proteinExistence type="predicted"/>
<evidence type="ECO:0000313" key="3">
    <source>
        <dbReference type="Proteomes" id="UP001549920"/>
    </source>
</evidence>
<dbReference type="InterPro" id="IPR001309">
    <property type="entry name" value="Pept_C14_p20"/>
</dbReference>
<sequence>MPPNSDKVAIVECANVYKEEGGQVAKPILLENGNPLAFVSIQRQQARQAELRDGVGRPRHRYTYELDKFQKNAMLVFQYDSEPGNRVLACKVKDTFEKFRFEVEVHDNATLHEVSQICNEFFQRDFDEIGAVGIVVLARGFDDGNLVDYNVYNSEIIESHIRSYFYSFTISEKPKIFLVQADNLYYRHRRHIRERRVENMVEMLLRDMESPSNSRCPLHLLCDKVDELGDLISFERIASDTIDDPRIKECKKSYIIIFDYLIKDLYFWRKTE</sequence>
<name>A0ABR3I450_LOXSC</name>
<protein>
    <recommendedName>
        <fullName evidence="1">Caspase family p20 domain-containing protein</fullName>
    </recommendedName>
</protein>
<dbReference type="EMBL" id="JBEUOH010000009">
    <property type="protein sequence ID" value="KAL0883503.1"/>
    <property type="molecule type" value="Genomic_DNA"/>
</dbReference>
<dbReference type="Gene3D" id="3.40.50.1460">
    <property type="match status" value="1"/>
</dbReference>
<gene>
    <name evidence="2" type="ORF">ABMA27_016868</name>
</gene>
<comment type="caution">
    <text evidence="2">The sequence shown here is derived from an EMBL/GenBank/DDBJ whole genome shotgun (WGS) entry which is preliminary data.</text>
</comment>
<feature type="domain" description="Caspase family p20" evidence="1">
    <location>
        <begin position="68"/>
        <end position="181"/>
    </location>
</feature>
<dbReference type="Proteomes" id="UP001549920">
    <property type="component" value="Unassembled WGS sequence"/>
</dbReference>
<keyword evidence="3" id="KW-1185">Reference proteome</keyword>
<dbReference type="InterPro" id="IPR029030">
    <property type="entry name" value="Caspase-like_dom_sf"/>
</dbReference>
<reference evidence="2 3" key="1">
    <citation type="submission" date="2024-06" db="EMBL/GenBank/DDBJ databases">
        <title>A chromosome-level genome assembly of beet webworm, Loxostege sticticalis.</title>
        <authorList>
            <person name="Zhang Y."/>
        </authorList>
    </citation>
    <scope>NUCLEOTIDE SEQUENCE [LARGE SCALE GENOMIC DNA]</scope>
    <source>
        <strain evidence="2">AQ026</strain>
        <tissue evidence="2">Whole body</tissue>
    </source>
</reference>
<dbReference type="PROSITE" id="PS50208">
    <property type="entry name" value="CASPASE_P20"/>
    <property type="match status" value="1"/>
</dbReference>
<dbReference type="InterPro" id="IPR011600">
    <property type="entry name" value="Pept_C14_caspase"/>
</dbReference>
<accession>A0ABR3I450</accession>
<evidence type="ECO:0000313" key="2">
    <source>
        <dbReference type="EMBL" id="KAL0883503.1"/>
    </source>
</evidence>